<sequence>MNVIMRTTCLIAFAHTHHHSQERKTLEREFYASSFPTYTPRWSREAPTAGACLAQLSTPPPKTSINPFTRRKQSTLRQHCHGKKERPSILHLHDGRRVSMDRFHLNIEPYDYTLIPLEEAQKRMNRLATETI</sequence>
<accession>A0AAW0G7K9</accession>
<keyword evidence="2" id="KW-1185">Reference proteome</keyword>
<proteinExistence type="predicted"/>
<dbReference type="EMBL" id="JASBNA010000008">
    <property type="protein sequence ID" value="KAK7689445.1"/>
    <property type="molecule type" value="Genomic_DNA"/>
</dbReference>
<comment type="caution">
    <text evidence="1">The sequence shown here is derived from an EMBL/GenBank/DDBJ whole genome shotgun (WGS) entry which is preliminary data.</text>
</comment>
<evidence type="ECO:0000313" key="1">
    <source>
        <dbReference type="EMBL" id="KAK7689445.1"/>
    </source>
</evidence>
<dbReference type="Proteomes" id="UP001385951">
    <property type="component" value="Unassembled WGS sequence"/>
</dbReference>
<dbReference type="AlphaFoldDB" id="A0AAW0G7K9"/>
<gene>
    <name evidence="1" type="ORF">QCA50_007237</name>
</gene>
<organism evidence="1 2">
    <name type="scientific">Cerrena zonata</name>
    <dbReference type="NCBI Taxonomy" id="2478898"/>
    <lineage>
        <taxon>Eukaryota</taxon>
        <taxon>Fungi</taxon>
        <taxon>Dikarya</taxon>
        <taxon>Basidiomycota</taxon>
        <taxon>Agaricomycotina</taxon>
        <taxon>Agaricomycetes</taxon>
        <taxon>Polyporales</taxon>
        <taxon>Cerrenaceae</taxon>
        <taxon>Cerrena</taxon>
    </lineage>
</organism>
<reference evidence="1 2" key="1">
    <citation type="submission" date="2022-09" db="EMBL/GenBank/DDBJ databases">
        <authorList>
            <person name="Palmer J.M."/>
        </authorList>
    </citation>
    <scope>NUCLEOTIDE SEQUENCE [LARGE SCALE GENOMIC DNA]</scope>
    <source>
        <strain evidence="1 2">DSM 7382</strain>
    </source>
</reference>
<name>A0AAW0G7K9_9APHY</name>
<protein>
    <submittedName>
        <fullName evidence="1">Uncharacterized protein</fullName>
    </submittedName>
</protein>
<evidence type="ECO:0000313" key="2">
    <source>
        <dbReference type="Proteomes" id="UP001385951"/>
    </source>
</evidence>